<dbReference type="RefSeq" id="WP_121099871.1">
    <property type="nucleotide sequence ID" value="NZ_RBII01000001.1"/>
</dbReference>
<accession>A0A420WLW8</accession>
<gene>
    <name evidence="8" type="ORF">DES40_1360</name>
</gene>
<dbReference type="AlphaFoldDB" id="A0A420WLW8"/>
<comment type="caution">
    <text evidence="8">The sequence shown here is derived from an EMBL/GenBank/DDBJ whole genome shotgun (WGS) entry which is preliminary data.</text>
</comment>
<keyword evidence="5 6" id="KW-0472">Membrane</keyword>
<dbReference type="InterPro" id="IPR051258">
    <property type="entry name" value="Diverse_Substrate_Transporter"/>
</dbReference>
<feature type="transmembrane region" description="Helical" evidence="6">
    <location>
        <begin position="183"/>
        <end position="201"/>
    </location>
</feature>
<protein>
    <submittedName>
        <fullName evidence="8">Threonine/homoserine efflux transporter RhtA</fullName>
    </submittedName>
</protein>
<feature type="transmembrane region" description="Helical" evidence="6">
    <location>
        <begin position="27"/>
        <end position="51"/>
    </location>
</feature>
<dbReference type="InterPro" id="IPR037185">
    <property type="entry name" value="EmrE-like"/>
</dbReference>
<comment type="subcellular location">
    <subcellularLocation>
        <location evidence="1">Cell membrane</location>
        <topology evidence="1">Multi-pass membrane protein</topology>
    </subcellularLocation>
</comment>
<feature type="transmembrane region" description="Helical" evidence="6">
    <location>
        <begin position="97"/>
        <end position="117"/>
    </location>
</feature>
<feature type="transmembrane region" description="Helical" evidence="6">
    <location>
        <begin position="306"/>
        <end position="324"/>
    </location>
</feature>
<dbReference type="GO" id="GO:0005886">
    <property type="term" value="C:plasma membrane"/>
    <property type="evidence" value="ECO:0007669"/>
    <property type="project" value="UniProtKB-SubCell"/>
</dbReference>
<feature type="transmembrane region" description="Helical" evidence="6">
    <location>
        <begin position="281"/>
        <end position="300"/>
    </location>
</feature>
<dbReference type="OrthoDB" id="9813617at2"/>
<evidence type="ECO:0000256" key="6">
    <source>
        <dbReference type="SAM" id="Phobius"/>
    </source>
</evidence>
<evidence type="ECO:0000256" key="5">
    <source>
        <dbReference type="ARBA" id="ARBA00023136"/>
    </source>
</evidence>
<feature type="transmembrane region" description="Helical" evidence="6">
    <location>
        <begin position="213"/>
        <end position="231"/>
    </location>
</feature>
<name>A0A420WLW8_9PROT</name>
<evidence type="ECO:0000256" key="2">
    <source>
        <dbReference type="ARBA" id="ARBA00022475"/>
    </source>
</evidence>
<keyword evidence="4 6" id="KW-1133">Transmembrane helix</keyword>
<keyword evidence="9" id="KW-1185">Reference proteome</keyword>
<keyword evidence="2" id="KW-1003">Cell membrane</keyword>
<dbReference type="Pfam" id="PF00892">
    <property type="entry name" value="EamA"/>
    <property type="match status" value="2"/>
</dbReference>
<evidence type="ECO:0000256" key="3">
    <source>
        <dbReference type="ARBA" id="ARBA00022692"/>
    </source>
</evidence>
<dbReference type="EMBL" id="RBII01000001">
    <property type="protein sequence ID" value="RKQ72024.1"/>
    <property type="molecule type" value="Genomic_DNA"/>
</dbReference>
<reference evidence="8 9" key="1">
    <citation type="submission" date="2018-10" db="EMBL/GenBank/DDBJ databases">
        <title>Genomic Encyclopedia of Type Strains, Phase IV (KMG-IV): sequencing the most valuable type-strain genomes for metagenomic binning, comparative biology and taxonomic classification.</title>
        <authorList>
            <person name="Goeker M."/>
        </authorList>
    </citation>
    <scope>NUCLEOTIDE SEQUENCE [LARGE SCALE GENOMIC DNA]</scope>
    <source>
        <strain evidence="8 9">DSM 22008</strain>
    </source>
</reference>
<feature type="transmembrane region" description="Helical" evidence="6">
    <location>
        <begin position="63"/>
        <end position="85"/>
    </location>
</feature>
<evidence type="ECO:0000259" key="7">
    <source>
        <dbReference type="Pfam" id="PF00892"/>
    </source>
</evidence>
<evidence type="ECO:0000313" key="9">
    <source>
        <dbReference type="Proteomes" id="UP000282211"/>
    </source>
</evidence>
<evidence type="ECO:0000256" key="1">
    <source>
        <dbReference type="ARBA" id="ARBA00004651"/>
    </source>
</evidence>
<sequence length="343" mass="36712">MRPNFRVTTTEALLTEDKTVSKSKAKWPYVFAALGAMLYSMKAVFVKMAYLPGGGISANDLEAITLMALRMGFALPVYVAVLVISLRRSDKRLPLKYIMQAGAMGVMGYHLCTYIDFEGLKLITAQLERLLLFTYPVFVVIFGAIFFGTKITRLGVLAIVLAYSGLGIVFIGGDIAVGVNVPLGSALIIGAAIIFALFQLGAMRLIGRLGSQVFTCMAMISAATTIVLHFIVQSVSQGGIGQALDLPPRIYLIAGMIAFFSTVLPSFLTNISIGKIGAQSVAVMAMLGPIATIVAAVIILGEPFSLWDGVGTFVTLCGIGFYMWQNARKPQMVSPVKPNSDKA</sequence>
<dbReference type="PANTHER" id="PTHR42920:SF5">
    <property type="entry name" value="EAMA DOMAIN-CONTAINING PROTEIN"/>
    <property type="match status" value="1"/>
</dbReference>
<evidence type="ECO:0000256" key="4">
    <source>
        <dbReference type="ARBA" id="ARBA00022989"/>
    </source>
</evidence>
<dbReference type="SUPFAM" id="SSF103481">
    <property type="entry name" value="Multidrug resistance efflux transporter EmrE"/>
    <property type="match status" value="2"/>
</dbReference>
<feature type="domain" description="EamA" evidence="7">
    <location>
        <begin position="27"/>
        <end position="170"/>
    </location>
</feature>
<proteinExistence type="predicted"/>
<feature type="transmembrane region" description="Helical" evidence="6">
    <location>
        <begin position="154"/>
        <end position="177"/>
    </location>
</feature>
<dbReference type="Proteomes" id="UP000282211">
    <property type="component" value="Unassembled WGS sequence"/>
</dbReference>
<dbReference type="InterPro" id="IPR000620">
    <property type="entry name" value="EamA_dom"/>
</dbReference>
<organism evidence="8 9">
    <name type="scientific">Litorimonas taeanensis</name>
    <dbReference type="NCBI Taxonomy" id="568099"/>
    <lineage>
        <taxon>Bacteria</taxon>
        <taxon>Pseudomonadati</taxon>
        <taxon>Pseudomonadota</taxon>
        <taxon>Alphaproteobacteria</taxon>
        <taxon>Maricaulales</taxon>
        <taxon>Robiginitomaculaceae</taxon>
    </lineage>
</organism>
<feature type="transmembrane region" description="Helical" evidence="6">
    <location>
        <begin position="129"/>
        <end position="147"/>
    </location>
</feature>
<dbReference type="PANTHER" id="PTHR42920">
    <property type="entry name" value="OS03G0707200 PROTEIN-RELATED"/>
    <property type="match status" value="1"/>
</dbReference>
<evidence type="ECO:0000313" key="8">
    <source>
        <dbReference type="EMBL" id="RKQ72024.1"/>
    </source>
</evidence>
<feature type="domain" description="EamA" evidence="7">
    <location>
        <begin position="184"/>
        <end position="321"/>
    </location>
</feature>
<dbReference type="InParanoid" id="A0A420WLW8"/>
<keyword evidence="3 6" id="KW-0812">Transmembrane</keyword>
<feature type="transmembrane region" description="Helical" evidence="6">
    <location>
        <begin position="251"/>
        <end position="269"/>
    </location>
</feature>